<evidence type="ECO:0000256" key="12">
    <source>
        <dbReference type="SAM" id="MobiDB-lite"/>
    </source>
</evidence>
<evidence type="ECO:0000256" key="4">
    <source>
        <dbReference type="ARBA" id="ARBA00022777"/>
    </source>
</evidence>
<dbReference type="PRINTS" id="PR00109">
    <property type="entry name" value="TYRKINASE"/>
</dbReference>
<keyword evidence="2 11" id="KW-0808">Transferase</keyword>
<feature type="region of interest" description="Disordered" evidence="12">
    <location>
        <begin position="1"/>
        <end position="41"/>
    </location>
</feature>
<dbReference type="EC" id="2.7.10.2" evidence="11"/>
<dbReference type="InterPro" id="IPR001245">
    <property type="entry name" value="Ser-Thr/Tyr_kinase_cat_dom"/>
</dbReference>
<feature type="binding site" evidence="10">
    <location>
        <position position="271"/>
    </location>
    <ligand>
        <name>ATP</name>
        <dbReference type="ChEBI" id="CHEBI:30616"/>
    </ligand>
</feature>
<dbReference type="Pfam" id="PF07714">
    <property type="entry name" value="PK_Tyr_Ser-Thr"/>
    <property type="match status" value="1"/>
</dbReference>
<keyword evidence="1 9" id="KW-0728">SH3 domain</keyword>
<feature type="domain" description="Protein kinase" evidence="15">
    <location>
        <begin position="243"/>
        <end position="498"/>
    </location>
</feature>
<dbReference type="SUPFAM" id="SSF50044">
    <property type="entry name" value="SH3-domain"/>
    <property type="match status" value="1"/>
</dbReference>
<proteinExistence type="inferred from homology"/>
<evidence type="ECO:0000256" key="11">
    <source>
        <dbReference type="RuleBase" id="RU362096"/>
    </source>
</evidence>
<dbReference type="PROSITE" id="PS50011">
    <property type="entry name" value="PROTEIN_KINASE_DOM"/>
    <property type="match status" value="1"/>
</dbReference>
<evidence type="ECO:0000256" key="8">
    <source>
        <dbReference type="PROSITE-ProRule" id="PRU00191"/>
    </source>
</evidence>
<evidence type="ECO:0000259" key="15">
    <source>
        <dbReference type="PROSITE" id="PS50011"/>
    </source>
</evidence>
<dbReference type="InterPro" id="IPR036028">
    <property type="entry name" value="SH3-like_dom_sf"/>
</dbReference>
<dbReference type="SMART" id="SM00252">
    <property type="entry name" value="SH2"/>
    <property type="match status" value="1"/>
</dbReference>
<comment type="catalytic activity">
    <reaction evidence="7 11">
        <text>L-tyrosyl-[protein] + ATP = O-phospho-L-tyrosyl-[protein] + ADP + H(+)</text>
        <dbReference type="Rhea" id="RHEA:10596"/>
        <dbReference type="Rhea" id="RHEA-COMP:10136"/>
        <dbReference type="Rhea" id="RHEA-COMP:20101"/>
        <dbReference type="ChEBI" id="CHEBI:15378"/>
        <dbReference type="ChEBI" id="CHEBI:30616"/>
        <dbReference type="ChEBI" id="CHEBI:46858"/>
        <dbReference type="ChEBI" id="CHEBI:61978"/>
        <dbReference type="ChEBI" id="CHEBI:456216"/>
        <dbReference type="EC" id="2.7.10.2"/>
    </reaction>
</comment>
<dbReference type="SMART" id="SM00219">
    <property type="entry name" value="TyrKc"/>
    <property type="match status" value="1"/>
</dbReference>
<dbReference type="PROSITE" id="PS50001">
    <property type="entry name" value="SH2"/>
    <property type="match status" value="1"/>
</dbReference>
<dbReference type="PROSITE" id="PS50002">
    <property type="entry name" value="SH3"/>
    <property type="match status" value="1"/>
</dbReference>
<evidence type="ECO:0000259" key="13">
    <source>
        <dbReference type="PROSITE" id="PS50001"/>
    </source>
</evidence>
<dbReference type="PROSITE" id="PS00107">
    <property type="entry name" value="PROTEIN_KINASE_ATP"/>
    <property type="match status" value="1"/>
</dbReference>
<gene>
    <name evidence="16" type="ORF">PEVE_00038977</name>
</gene>
<feature type="domain" description="SH3" evidence="14">
    <location>
        <begin position="59"/>
        <end position="120"/>
    </location>
</feature>
<dbReference type="PANTHER" id="PTHR24418">
    <property type="entry name" value="TYROSINE-PROTEIN KINASE"/>
    <property type="match status" value="1"/>
</dbReference>
<name>A0ABN8MN62_9CNID</name>
<evidence type="ECO:0000256" key="2">
    <source>
        <dbReference type="ARBA" id="ARBA00022679"/>
    </source>
</evidence>
<sequence length="511" mass="58198">MGCVYSKQRRHEANGNLKNKKHKKAQSFDNVNADDRYPRNHEPLPDIPVENEIQHPPAEQKLLFVALYDYDARTAEDLSFKKGENLEVINNEGGDWWQARSLVTNAVGYIPSNYVAPASSLKSEEWFFGPIKRVDAEKMLIMQGKSGSFLIRESESKPGDYSLSLRDGEIVKHYRIRSLDTGGFYIAHRARFATLIELVEHYQANADGLVIKLDKPCPTLATPAPKDLAYNTKDQWEIPHESIRLVRKLGQGQFGEVWMGLWNNTTPVAVKTLRSQVSMSPKAFLSEAQIMKRLRHDNLVQLYAVCTQEEPIYIVTELMENGSLLDYLKGPRGRDLGLPQLIYMSGQIAAGMAYLEINNYIHRDLAARNILVGKNNVVKICDFGLSRIIDDGEYNAHAGAKFPIKWTAPEAALYNKFTIKSDVWAFGILLSELVTYGQVPYPCMGNAEVLAQVERGYRMPRHPNCPPSLYQIMMDCWKAEPMERPTFETLQWRLEDFFVMDTTNYADYPES</sequence>
<evidence type="ECO:0000313" key="16">
    <source>
        <dbReference type="EMBL" id="CAH3032352.1"/>
    </source>
</evidence>
<evidence type="ECO:0000256" key="1">
    <source>
        <dbReference type="ARBA" id="ARBA00022443"/>
    </source>
</evidence>
<reference evidence="16 17" key="1">
    <citation type="submission" date="2022-05" db="EMBL/GenBank/DDBJ databases">
        <authorList>
            <consortium name="Genoscope - CEA"/>
            <person name="William W."/>
        </authorList>
    </citation>
    <scope>NUCLEOTIDE SEQUENCE [LARGE SCALE GENOMIC DNA]</scope>
</reference>
<feature type="domain" description="SH2" evidence="13">
    <location>
        <begin position="126"/>
        <end position="217"/>
    </location>
</feature>
<keyword evidence="6 11" id="KW-0829">Tyrosine-protein kinase</keyword>
<evidence type="ECO:0000256" key="9">
    <source>
        <dbReference type="PROSITE-ProRule" id="PRU00192"/>
    </source>
</evidence>
<dbReference type="Gene3D" id="3.30.200.20">
    <property type="entry name" value="Phosphorylase Kinase, domain 1"/>
    <property type="match status" value="1"/>
</dbReference>
<evidence type="ECO:0000256" key="5">
    <source>
        <dbReference type="ARBA" id="ARBA00022840"/>
    </source>
</evidence>
<dbReference type="InterPro" id="IPR017441">
    <property type="entry name" value="Protein_kinase_ATP_BS"/>
</dbReference>
<dbReference type="PRINTS" id="PR00452">
    <property type="entry name" value="SH3DOMAIN"/>
</dbReference>
<comment type="caution">
    <text evidence="16">The sequence shown here is derived from an EMBL/GenBank/DDBJ whole genome shotgun (WGS) entry which is preliminary data.</text>
</comment>
<accession>A0ABN8MN62</accession>
<keyword evidence="5 10" id="KW-0067">ATP-binding</keyword>
<dbReference type="Proteomes" id="UP001159427">
    <property type="component" value="Unassembled WGS sequence"/>
</dbReference>
<evidence type="ECO:0000256" key="10">
    <source>
        <dbReference type="PROSITE-ProRule" id="PRU10141"/>
    </source>
</evidence>
<organism evidence="16 17">
    <name type="scientific">Porites evermanni</name>
    <dbReference type="NCBI Taxonomy" id="104178"/>
    <lineage>
        <taxon>Eukaryota</taxon>
        <taxon>Metazoa</taxon>
        <taxon>Cnidaria</taxon>
        <taxon>Anthozoa</taxon>
        <taxon>Hexacorallia</taxon>
        <taxon>Scleractinia</taxon>
        <taxon>Fungiina</taxon>
        <taxon>Poritidae</taxon>
        <taxon>Porites</taxon>
    </lineage>
</organism>
<keyword evidence="3 10" id="KW-0547">Nucleotide-binding</keyword>
<dbReference type="Pfam" id="PF00017">
    <property type="entry name" value="SH2"/>
    <property type="match status" value="1"/>
</dbReference>
<dbReference type="Gene3D" id="2.30.30.40">
    <property type="entry name" value="SH3 Domains"/>
    <property type="match status" value="1"/>
</dbReference>
<dbReference type="Pfam" id="PF00018">
    <property type="entry name" value="SH3_1"/>
    <property type="match status" value="1"/>
</dbReference>
<dbReference type="SMART" id="SM00326">
    <property type="entry name" value="SH3"/>
    <property type="match status" value="1"/>
</dbReference>
<dbReference type="InterPro" id="IPR008266">
    <property type="entry name" value="Tyr_kinase_AS"/>
</dbReference>
<dbReference type="EMBL" id="CALNXI010000677">
    <property type="protein sequence ID" value="CAH3032352.1"/>
    <property type="molecule type" value="Genomic_DNA"/>
</dbReference>
<dbReference type="InterPro" id="IPR000719">
    <property type="entry name" value="Prot_kinase_dom"/>
</dbReference>
<dbReference type="PRINTS" id="PR00401">
    <property type="entry name" value="SH2DOMAIN"/>
</dbReference>
<dbReference type="Gene3D" id="3.30.505.10">
    <property type="entry name" value="SH2 domain"/>
    <property type="match status" value="1"/>
</dbReference>
<evidence type="ECO:0000256" key="6">
    <source>
        <dbReference type="ARBA" id="ARBA00023137"/>
    </source>
</evidence>
<keyword evidence="17" id="KW-1185">Reference proteome</keyword>
<keyword evidence="8" id="KW-0727">SH2 domain</keyword>
<dbReference type="CDD" id="cd09933">
    <property type="entry name" value="SH2_Src_family"/>
    <property type="match status" value="1"/>
</dbReference>
<dbReference type="SUPFAM" id="SSF56112">
    <property type="entry name" value="Protein kinase-like (PK-like)"/>
    <property type="match status" value="1"/>
</dbReference>
<evidence type="ECO:0000313" key="17">
    <source>
        <dbReference type="Proteomes" id="UP001159427"/>
    </source>
</evidence>
<dbReference type="InterPro" id="IPR050198">
    <property type="entry name" value="Non-receptor_tyrosine_kinases"/>
</dbReference>
<dbReference type="PROSITE" id="PS00109">
    <property type="entry name" value="PROTEIN_KINASE_TYR"/>
    <property type="match status" value="1"/>
</dbReference>
<comment type="similarity">
    <text evidence="11">Belongs to the protein kinase superfamily. Tyr protein kinase family.</text>
</comment>
<dbReference type="InterPro" id="IPR020635">
    <property type="entry name" value="Tyr_kinase_cat_dom"/>
</dbReference>
<dbReference type="InterPro" id="IPR011009">
    <property type="entry name" value="Kinase-like_dom_sf"/>
</dbReference>
<evidence type="ECO:0000259" key="14">
    <source>
        <dbReference type="PROSITE" id="PS50002"/>
    </source>
</evidence>
<dbReference type="InterPro" id="IPR000980">
    <property type="entry name" value="SH2"/>
</dbReference>
<dbReference type="Gene3D" id="1.10.510.10">
    <property type="entry name" value="Transferase(Phosphotransferase) domain 1"/>
    <property type="match status" value="1"/>
</dbReference>
<dbReference type="SUPFAM" id="SSF55550">
    <property type="entry name" value="SH2 domain"/>
    <property type="match status" value="1"/>
</dbReference>
<evidence type="ECO:0000256" key="7">
    <source>
        <dbReference type="ARBA" id="ARBA00051245"/>
    </source>
</evidence>
<keyword evidence="4 11" id="KW-0418">Kinase</keyword>
<evidence type="ECO:0000256" key="3">
    <source>
        <dbReference type="ARBA" id="ARBA00022741"/>
    </source>
</evidence>
<protein>
    <recommendedName>
        <fullName evidence="11">Tyrosine-protein kinase</fullName>
        <ecNumber evidence="11">2.7.10.2</ecNumber>
    </recommendedName>
</protein>
<dbReference type="InterPro" id="IPR036860">
    <property type="entry name" value="SH2_dom_sf"/>
</dbReference>
<dbReference type="InterPro" id="IPR001452">
    <property type="entry name" value="SH3_domain"/>
</dbReference>